<keyword evidence="6" id="KW-0560">Oxidoreductase</keyword>
<dbReference type="GO" id="GO:0009055">
    <property type="term" value="F:electron transfer activity"/>
    <property type="evidence" value="ECO:0007669"/>
    <property type="project" value="InterPro"/>
</dbReference>
<evidence type="ECO:0000313" key="9">
    <source>
        <dbReference type="EMBL" id="WNZ23174.1"/>
    </source>
</evidence>
<keyword evidence="4" id="KW-0813">Transport</keyword>
<evidence type="ECO:0000259" key="8">
    <source>
        <dbReference type="PROSITE" id="PS50902"/>
    </source>
</evidence>
<comment type="similarity">
    <text evidence="2">In the C-terminal section; belongs to the flavodoxin reductase family.</text>
</comment>
<dbReference type="InterPro" id="IPR001226">
    <property type="entry name" value="Flavodoxin_CS"/>
</dbReference>
<protein>
    <submittedName>
        <fullName evidence="9">Flavin oxidoreductase</fullName>
    </submittedName>
</protein>
<evidence type="ECO:0000256" key="3">
    <source>
        <dbReference type="ARBA" id="ARBA00007121"/>
    </source>
</evidence>
<dbReference type="InterPro" id="IPR045761">
    <property type="entry name" value="ODP_dom"/>
</dbReference>
<gene>
    <name evidence="9" type="ORF">HJG54_10120</name>
</gene>
<reference evidence="9" key="1">
    <citation type="submission" date="2020-05" db="EMBL/GenBank/DDBJ databases">
        <authorList>
            <person name="Zhu T."/>
            <person name="Keshari N."/>
            <person name="Lu X."/>
        </authorList>
    </citation>
    <scope>NUCLEOTIDE SEQUENCE</scope>
    <source>
        <strain evidence="9">NK1-12</strain>
    </source>
</reference>
<dbReference type="InterPro" id="IPR051285">
    <property type="entry name" value="NADH_oxidoreductase_modular"/>
</dbReference>
<dbReference type="SUPFAM" id="SSF52218">
    <property type="entry name" value="Flavoproteins"/>
    <property type="match status" value="1"/>
</dbReference>
<comment type="function">
    <text evidence="7">Mediates electron transfer from NADH to oxygen, reducing it to water. This modular protein has 3 redox cofactors, in other organisms the same activity requires 2 or 3 proteins.</text>
</comment>
<dbReference type="PANTHER" id="PTHR32145">
    <property type="entry name" value="DIFLAVIN FLAVOPROTEIN A 2-RELATED"/>
    <property type="match status" value="1"/>
</dbReference>
<dbReference type="SUPFAM" id="SSF56281">
    <property type="entry name" value="Metallo-hydrolase/oxidoreductase"/>
    <property type="match status" value="1"/>
</dbReference>
<organism evidence="9">
    <name type="scientific">Leptolyngbya sp. NK1-12</name>
    <dbReference type="NCBI Taxonomy" id="2547451"/>
    <lineage>
        <taxon>Bacteria</taxon>
        <taxon>Bacillati</taxon>
        <taxon>Cyanobacteriota</taxon>
        <taxon>Cyanophyceae</taxon>
        <taxon>Leptolyngbyales</taxon>
        <taxon>Leptolyngbyaceae</taxon>
        <taxon>Leptolyngbya group</taxon>
        <taxon>Leptolyngbya</taxon>
    </lineage>
</organism>
<dbReference type="SMART" id="SM00903">
    <property type="entry name" value="Flavin_Reduct"/>
    <property type="match status" value="1"/>
</dbReference>
<dbReference type="Gene3D" id="3.60.15.10">
    <property type="entry name" value="Ribonuclease Z/Hydroxyacylglutathione hydrolase-like"/>
    <property type="match status" value="1"/>
</dbReference>
<evidence type="ECO:0000256" key="7">
    <source>
        <dbReference type="ARBA" id="ARBA00025633"/>
    </source>
</evidence>
<dbReference type="AlphaFoldDB" id="A0AA97AG80"/>
<dbReference type="Pfam" id="PF01613">
    <property type="entry name" value="Flavin_Reduct"/>
    <property type="match status" value="1"/>
</dbReference>
<name>A0AA97AG80_9CYAN</name>
<evidence type="ECO:0000256" key="4">
    <source>
        <dbReference type="ARBA" id="ARBA00022448"/>
    </source>
</evidence>
<dbReference type="PANTHER" id="PTHR32145:SF32">
    <property type="entry name" value="DIFLAVIN FLAVOPROTEIN A 4-RELATED"/>
    <property type="match status" value="1"/>
</dbReference>
<proteinExistence type="inferred from homology"/>
<dbReference type="GO" id="GO:0016646">
    <property type="term" value="F:oxidoreductase activity, acting on the CH-NH group of donors, NAD or NADP as acceptor"/>
    <property type="evidence" value="ECO:0007669"/>
    <property type="project" value="UniProtKB-ARBA"/>
</dbReference>
<keyword evidence="5" id="KW-0249">Electron transport</keyword>
<dbReference type="InterPro" id="IPR002563">
    <property type="entry name" value="Flavin_Rdtase-like_dom"/>
</dbReference>
<dbReference type="CDD" id="cd07709">
    <property type="entry name" value="flavodiiron_proteins_MBL-fold"/>
    <property type="match status" value="1"/>
</dbReference>
<evidence type="ECO:0000256" key="6">
    <source>
        <dbReference type="ARBA" id="ARBA00023002"/>
    </source>
</evidence>
<accession>A0AA97AG80</accession>
<sequence length="602" mass="66892">MSDFSDQRSVPKQRDVQVAEIGTETLVFRSRSWTRLRFEREYARQRGTTANSYLIQAAQTALIDPPGESFTDIFLEELQQHQYYQRINYIILSHVNPNRIATLKQLLMLASYATVICSKPAANVLRAAFADEPLDNRAAQEDEALEFGIQYDAERTFNLHIVRDEEVLNLGNGHQLQFRFVPTPRHPDEICTYDPASGILFTDKLFGAHVCGDELFDAHWRSLSDDRRYYFDCLHAAQAPQVEAALDKLEPFKPKLYAPAHGPIVRHSLSRLTLDYRDWCQQQQNKELNVALLYTSAYGNTGLLAKAIADGITQAGVAVKTINCEFAEPSEIAQAVETSDGFVIGSPTLGGHAPVQIQTALGIVLSTATKSKLAGVFGSYGWSGEAVDLLETKLQDAGYRFGFEPIRVKFKPTEEVLQHCEAAGAEFAQTLRKTKKAWSPRQQMADAQSDRTEQAVGRIVGSLCVITTHQNGQDQSILTSWVSQATFNPPGLTIAVSKEQANTLADAGTAFVLNVLKEGRNVRRHFMKPASPREDRFAELATHPASNGCLVLEDALAYLECTVDNRMECGDHWLIYATVDNGKVLETVGVTAVQHRKSAGYY</sequence>
<dbReference type="InterPro" id="IPR008254">
    <property type="entry name" value="Flavodoxin/NO_synth"/>
</dbReference>
<dbReference type="SMART" id="SM00849">
    <property type="entry name" value="Lactamase_B"/>
    <property type="match status" value="1"/>
</dbReference>
<dbReference type="Pfam" id="PF00258">
    <property type="entry name" value="Flavodoxin_1"/>
    <property type="match status" value="1"/>
</dbReference>
<comment type="cofactor">
    <cofactor evidence="1">
        <name>Fe cation</name>
        <dbReference type="ChEBI" id="CHEBI:24875"/>
    </cofactor>
</comment>
<dbReference type="RefSeq" id="WP_316434775.1">
    <property type="nucleotide sequence ID" value="NZ_CP053586.1"/>
</dbReference>
<dbReference type="PROSITE" id="PS00201">
    <property type="entry name" value="FLAVODOXIN"/>
    <property type="match status" value="1"/>
</dbReference>
<dbReference type="Gene3D" id="3.40.50.360">
    <property type="match status" value="1"/>
</dbReference>
<dbReference type="InterPro" id="IPR012349">
    <property type="entry name" value="Split_barrel_FMN-bd"/>
</dbReference>
<dbReference type="PROSITE" id="PS50902">
    <property type="entry name" value="FLAVODOXIN_LIKE"/>
    <property type="match status" value="1"/>
</dbReference>
<dbReference type="GO" id="GO:0010181">
    <property type="term" value="F:FMN binding"/>
    <property type="evidence" value="ECO:0007669"/>
    <property type="project" value="InterPro"/>
</dbReference>
<dbReference type="Gene3D" id="2.30.110.10">
    <property type="entry name" value="Electron Transport, Fmn-binding Protein, Chain A"/>
    <property type="match status" value="1"/>
</dbReference>
<dbReference type="InterPro" id="IPR029039">
    <property type="entry name" value="Flavoprotein-like_sf"/>
</dbReference>
<dbReference type="InterPro" id="IPR001279">
    <property type="entry name" value="Metallo-B-lactamas"/>
</dbReference>
<comment type="similarity">
    <text evidence="3">In the N-terminal section; belongs to the zinc metallo-hydrolase group 3 family.</text>
</comment>
<evidence type="ECO:0000256" key="2">
    <source>
        <dbReference type="ARBA" id="ARBA00006098"/>
    </source>
</evidence>
<dbReference type="Pfam" id="PF19583">
    <property type="entry name" value="ODP"/>
    <property type="match status" value="1"/>
</dbReference>
<evidence type="ECO:0000256" key="1">
    <source>
        <dbReference type="ARBA" id="ARBA00001962"/>
    </source>
</evidence>
<feature type="domain" description="Flavodoxin-like" evidence="8">
    <location>
        <begin position="290"/>
        <end position="428"/>
    </location>
</feature>
<dbReference type="EMBL" id="CP053586">
    <property type="protein sequence ID" value="WNZ23174.1"/>
    <property type="molecule type" value="Genomic_DNA"/>
</dbReference>
<dbReference type="SUPFAM" id="SSF50475">
    <property type="entry name" value="FMN-binding split barrel"/>
    <property type="match status" value="1"/>
</dbReference>
<evidence type="ECO:0000256" key="5">
    <source>
        <dbReference type="ARBA" id="ARBA00022982"/>
    </source>
</evidence>
<dbReference type="InterPro" id="IPR036866">
    <property type="entry name" value="RibonucZ/Hydroxyglut_hydro"/>
</dbReference>